<dbReference type="PROSITE" id="PS50022">
    <property type="entry name" value="FA58C_3"/>
    <property type="match status" value="1"/>
</dbReference>
<dbReference type="SUPFAM" id="SSF50965">
    <property type="entry name" value="Galactose oxidase, central domain"/>
    <property type="match status" value="1"/>
</dbReference>
<dbReference type="InterPro" id="IPR015202">
    <property type="entry name" value="GO-like_E_set"/>
</dbReference>
<evidence type="ECO:0000313" key="5">
    <source>
        <dbReference type="EMBL" id="KAL3418568.1"/>
    </source>
</evidence>
<organism evidence="5 6">
    <name type="scientific">Phlyctema vagabunda</name>
    <dbReference type="NCBI Taxonomy" id="108571"/>
    <lineage>
        <taxon>Eukaryota</taxon>
        <taxon>Fungi</taxon>
        <taxon>Dikarya</taxon>
        <taxon>Ascomycota</taxon>
        <taxon>Pezizomycotina</taxon>
        <taxon>Leotiomycetes</taxon>
        <taxon>Helotiales</taxon>
        <taxon>Dermateaceae</taxon>
        <taxon>Phlyctema</taxon>
    </lineage>
</organism>
<feature type="domain" description="F5/8 type C" evidence="3">
    <location>
        <begin position="1"/>
        <end position="153"/>
    </location>
</feature>
<name>A0ABR4P5K4_9HELO</name>
<evidence type="ECO:0000256" key="2">
    <source>
        <dbReference type="SAM" id="SignalP"/>
    </source>
</evidence>
<dbReference type="Pfam" id="PF07250">
    <property type="entry name" value="Glyoxal_oxid_N"/>
    <property type="match status" value="1"/>
</dbReference>
<dbReference type="SMART" id="SM00612">
    <property type="entry name" value="Kelch"/>
    <property type="match status" value="3"/>
</dbReference>
<dbReference type="Pfam" id="PF01344">
    <property type="entry name" value="Kelch_1"/>
    <property type="match status" value="1"/>
</dbReference>
<dbReference type="InterPro" id="IPR000421">
    <property type="entry name" value="FA58C"/>
</dbReference>
<dbReference type="InterPro" id="IPR006652">
    <property type="entry name" value="Kelch_1"/>
</dbReference>
<dbReference type="Gene3D" id="2.60.40.10">
    <property type="entry name" value="Immunoglobulins"/>
    <property type="match status" value="1"/>
</dbReference>
<evidence type="ECO:0000313" key="6">
    <source>
        <dbReference type="Proteomes" id="UP001629113"/>
    </source>
</evidence>
<proteinExistence type="predicted"/>
<dbReference type="Pfam" id="PF09118">
    <property type="entry name" value="GO-like_E_set"/>
    <property type="match status" value="1"/>
</dbReference>
<dbReference type="InterPro" id="IPR009880">
    <property type="entry name" value="Glyoxal_oxidase_N"/>
</dbReference>
<evidence type="ECO:0000256" key="1">
    <source>
        <dbReference type="ARBA" id="ARBA00022729"/>
    </source>
</evidence>
<protein>
    <submittedName>
        <fullName evidence="5">Galactose oxidase</fullName>
    </submittedName>
</protein>
<keyword evidence="1 2" id="KW-0732">Signal</keyword>
<dbReference type="SUPFAM" id="SSF49785">
    <property type="entry name" value="Galactose-binding domain-like"/>
    <property type="match status" value="1"/>
</dbReference>
<dbReference type="PROSITE" id="PS50853">
    <property type="entry name" value="FN3"/>
    <property type="match status" value="1"/>
</dbReference>
<gene>
    <name evidence="5" type="ORF">PVAG01_10284</name>
</gene>
<dbReference type="Gene3D" id="2.130.10.80">
    <property type="entry name" value="Galactose oxidase/kelch, beta-propeller"/>
    <property type="match status" value="1"/>
</dbReference>
<dbReference type="PANTHER" id="PTHR32208">
    <property type="entry name" value="SECRETED PROTEIN-RELATED"/>
    <property type="match status" value="1"/>
</dbReference>
<dbReference type="Gene3D" id="2.60.120.260">
    <property type="entry name" value="Galactose-binding domain-like"/>
    <property type="match status" value="1"/>
</dbReference>
<dbReference type="InterPro" id="IPR014756">
    <property type="entry name" value="Ig_E-set"/>
</dbReference>
<reference evidence="5 6" key="1">
    <citation type="submission" date="2024-06" db="EMBL/GenBank/DDBJ databases">
        <title>Complete genome of Phlyctema vagabunda strain 19-DSS-EL-015.</title>
        <authorList>
            <person name="Fiorenzani C."/>
        </authorList>
    </citation>
    <scope>NUCLEOTIDE SEQUENCE [LARGE SCALE GENOMIC DNA]</scope>
    <source>
        <strain evidence="5 6">19-DSS-EL-015</strain>
    </source>
</reference>
<feature type="signal peptide" evidence="2">
    <location>
        <begin position="1"/>
        <end position="18"/>
    </location>
</feature>
<dbReference type="PANTHER" id="PTHR32208:SF68">
    <property type="entry name" value="GALACTOSE OXIDASE"/>
    <property type="match status" value="1"/>
</dbReference>
<keyword evidence="6" id="KW-1185">Reference proteome</keyword>
<dbReference type="EMBL" id="JBFCZG010000009">
    <property type="protein sequence ID" value="KAL3418568.1"/>
    <property type="molecule type" value="Genomic_DNA"/>
</dbReference>
<dbReference type="SUPFAM" id="SSF81296">
    <property type="entry name" value="E set domains"/>
    <property type="match status" value="1"/>
</dbReference>
<dbReference type="InterPro" id="IPR008979">
    <property type="entry name" value="Galactose-bd-like_sf"/>
</dbReference>
<evidence type="ECO:0000259" key="3">
    <source>
        <dbReference type="PROSITE" id="PS50022"/>
    </source>
</evidence>
<dbReference type="Pfam" id="PF00754">
    <property type="entry name" value="F5_F8_type_C"/>
    <property type="match status" value="1"/>
</dbReference>
<dbReference type="InterPro" id="IPR011043">
    <property type="entry name" value="Gal_Oxase/kelch_b-propeller"/>
</dbReference>
<dbReference type="InterPro" id="IPR003961">
    <property type="entry name" value="FN3_dom"/>
</dbReference>
<sequence length="637" mass="66797">MLKLLAIGLALVPGSISAAKTISSDSFQAGYGAANAIDGNTTSYWHTQYSPTTSQLPHKVVIDLGVATPINGFSYLPRQDSQSNGNIGKYILEVSPDNTTWTQVANATWADDKSKKLTSFKTASVRFIRLTALTEAGNRGQWSSAAEFDVLSPSTDTSLGQWGPIISFPLVTGGAFLQANGKVFTYAAYLPYTFGGKGNTISAVYDPTPNAAVVVSAKNISNTGHDMFCPGMSLDVNGRAVVTGGDDAQKTSIYDPKSDGWITGPLMKIARGYQSSTTLSDGRIFTIGGSWSGNRGGKNGEIYSPTSNAWSLLSGCPVAPMLTNDAGGIFRSDNHAWLFGWKNGYAFQAGPSKAMNWYSTTGSGSQSAAGIRSTDTDAMNGNAIMYDAVNGKILAVGGSPSYQDSQATNNANIITITDPKINATVEAIGAMSYRRAFASGVVLPDGKVFITGGQTYALPFSDDTAIMNPELWDPSTKAFTTLPPHTVPRTYHSIALLLPDGTVFTGGGGLCGNCATNHEDGQVYTPPNHFNADGSLVTRPVITSTSASSLAVGSTLSVVTDSAVARFSLIRFGSVTHTVNTDQRRIALTPSASTSAANTYTLQIPGDSGIALPGYWMLFALNAAGVPSVAKTIQILV</sequence>
<evidence type="ECO:0000259" key="4">
    <source>
        <dbReference type="PROSITE" id="PS50853"/>
    </source>
</evidence>
<feature type="domain" description="Fibronectin type-III" evidence="4">
    <location>
        <begin position="60"/>
        <end position="153"/>
    </location>
</feature>
<dbReference type="CDD" id="cd02851">
    <property type="entry name" value="E_set_GO_C"/>
    <property type="match status" value="1"/>
</dbReference>
<dbReference type="InterPro" id="IPR013783">
    <property type="entry name" value="Ig-like_fold"/>
</dbReference>
<feature type="chain" id="PRO_5045163521" evidence="2">
    <location>
        <begin position="19"/>
        <end position="637"/>
    </location>
</feature>
<dbReference type="Proteomes" id="UP001629113">
    <property type="component" value="Unassembled WGS sequence"/>
</dbReference>
<accession>A0ABR4P5K4</accession>
<dbReference type="InterPro" id="IPR037293">
    <property type="entry name" value="Gal_Oxidase_central_sf"/>
</dbReference>
<comment type="caution">
    <text evidence="5">The sequence shown here is derived from an EMBL/GenBank/DDBJ whole genome shotgun (WGS) entry which is preliminary data.</text>
</comment>